<keyword evidence="2" id="KW-1185">Reference proteome</keyword>
<dbReference type="AlphaFoldDB" id="A0A511X6A1"/>
<organism evidence="1 2">
    <name type="scientific">Acetobacter nitrogenifigens DSM 23921 = NBRC 105050</name>
    <dbReference type="NCBI Taxonomy" id="1120919"/>
    <lineage>
        <taxon>Bacteria</taxon>
        <taxon>Pseudomonadati</taxon>
        <taxon>Pseudomonadota</taxon>
        <taxon>Alphaproteobacteria</taxon>
        <taxon>Acetobacterales</taxon>
        <taxon>Acetobacteraceae</taxon>
        <taxon>Acetobacter</taxon>
    </lineage>
</organism>
<comment type="caution">
    <text evidence="1">The sequence shown here is derived from an EMBL/GenBank/DDBJ whole genome shotgun (WGS) entry which is preliminary data.</text>
</comment>
<dbReference type="EMBL" id="BJYF01000001">
    <property type="protein sequence ID" value="GEN58459.1"/>
    <property type="molecule type" value="Genomic_DNA"/>
</dbReference>
<protein>
    <submittedName>
        <fullName evidence="1">Uncharacterized protein</fullName>
    </submittedName>
</protein>
<dbReference type="RefSeq" id="WP_026396601.1">
    <property type="nucleotide sequence ID" value="NZ_AUBI01000001.1"/>
</dbReference>
<dbReference type="OrthoDB" id="7279949at2"/>
<evidence type="ECO:0000313" key="1">
    <source>
        <dbReference type="EMBL" id="GEN58459.1"/>
    </source>
</evidence>
<dbReference type="Proteomes" id="UP000321635">
    <property type="component" value="Unassembled WGS sequence"/>
</dbReference>
<accession>A0A511X6A1</accession>
<proteinExistence type="predicted"/>
<reference evidence="1 2" key="1">
    <citation type="submission" date="2019-07" db="EMBL/GenBank/DDBJ databases">
        <title>Whole genome shotgun sequence of Acetobacter nitrogenifigens NBRC 105050.</title>
        <authorList>
            <person name="Hosoyama A."/>
            <person name="Uohara A."/>
            <person name="Ohji S."/>
            <person name="Ichikawa N."/>
        </authorList>
    </citation>
    <scope>NUCLEOTIDE SEQUENCE [LARGE SCALE GENOMIC DNA]</scope>
    <source>
        <strain evidence="1 2">NBRC 105050</strain>
    </source>
</reference>
<evidence type="ECO:0000313" key="2">
    <source>
        <dbReference type="Proteomes" id="UP000321635"/>
    </source>
</evidence>
<name>A0A511X6A1_9PROT</name>
<sequence length="62" mass="7108">MPLDPRLTAEELLRLLGVQAEETALKRAAAFLQANDIDNARDWLEVRAHVRQIMKWGGDTRH</sequence>
<gene>
    <name evidence="1" type="ORF">ANI02nite_03430</name>
</gene>